<reference evidence="2" key="2">
    <citation type="submission" date="2019-06" db="EMBL/GenBank/DDBJ databases">
        <title>Genomics analysis of Aphanomyces spp. identifies a new class of oomycete effector associated with host adaptation.</title>
        <authorList>
            <person name="Gaulin E."/>
        </authorList>
    </citation>
    <scope>NUCLEOTIDE SEQUENCE</scope>
    <source>
        <strain evidence="2">CBS 578.67</strain>
    </source>
</reference>
<evidence type="ECO:0000313" key="3">
    <source>
        <dbReference type="EMBL" id="VFT97769.1"/>
    </source>
</evidence>
<evidence type="ECO:0000313" key="2">
    <source>
        <dbReference type="EMBL" id="KAF0687124.1"/>
    </source>
</evidence>
<dbReference type="EMBL" id="CAADRA010006983">
    <property type="protein sequence ID" value="VFT97769.1"/>
    <property type="molecule type" value="Genomic_DNA"/>
</dbReference>
<keyword evidence="4" id="KW-1185">Reference proteome</keyword>
<reference evidence="3 4" key="1">
    <citation type="submission" date="2019-03" db="EMBL/GenBank/DDBJ databases">
        <authorList>
            <person name="Gaulin E."/>
            <person name="Dumas B."/>
        </authorList>
    </citation>
    <scope>NUCLEOTIDE SEQUENCE [LARGE SCALE GENOMIC DNA]</scope>
    <source>
        <strain evidence="3">CBS 568.67</strain>
    </source>
</reference>
<feature type="compositionally biased region" description="Acidic residues" evidence="1">
    <location>
        <begin position="102"/>
        <end position="114"/>
    </location>
</feature>
<accession>A0A485LGM8</accession>
<dbReference type="AlphaFoldDB" id="A0A485LGM8"/>
<protein>
    <submittedName>
        <fullName evidence="3">Aste57867_21095 protein</fullName>
    </submittedName>
</protein>
<evidence type="ECO:0000313" key="4">
    <source>
        <dbReference type="Proteomes" id="UP000332933"/>
    </source>
</evidence>
<gene>
    <name evidence="3" type="primary">Aste57867_21095</name>
    <name evidence="2" type="ORF">As57867_021027</name>
    <name evidence="3" type="ORF">ASTE57867_21095</name>
</gene>
<feature type="region of interest" description="Disordered" evidence="1">
    <location>
        <begin position="71"/>
        <end position="179"/>
    </location>
</feature>
<dbReference type="Proteomes" id="UP000332933">
    <property type="component" value="Unassembled WGS sequence"/>
</dbReference>
<organism evidence="3 4">
    <name type="scientific">Aphanomyces stellatus</name>
    <dbReference type="NCBI Taxonomy" id="120398"/>
    <lineage>
        <taxon>Eukaryota</taxon>
        <taxon>Sar</taxon>
        <taxon>Stramenopiles</taxon>
        <taxon>Oomycota</taxon>
        <taxon>Saprolegniomycetes</taxon>
        <taxon>Saprolegniales</taxon>
        <taxon>Verrucalvaceae</taxon>
        <taxon>Aphanomyces</taxon>
    </lineage>
</organism>
<name>A0A485LGM8_9STRA</name>
<evidence type="ECO:0000256" key="1">
    <source>
        <dbReference type="SAM" id="MobiDB-lite"/>
    </source>
</evidence>
<dbReference type="EMBL" id="VJMH01006957">
    <property type="protein sequence ID" value="KAF0687124.1"/>
    <property type="molecule type" value="Genomic_DNA"/>
</dbReference>
<proteinExistence type="predicted"/>
<sequence>MSGTLTSMVTAAIECRAKKSPVVSTLVVASEIPSGVSLKTALLLLRTSVSQSTFIFEFLIWRKKQVREMAQRSSSGRSSDEHALTPPHSTAGSTLEFRDSVDSDFCEGTDDVDIDVPPPAAPRTSSPNQGHHSLPRPPPSAPSTSVTSPRGIPPPHPMSAPAARTSPLSRLDPTRPHPVREASCSTFFLGDDSPNLIDVNWMGESLGLELQRFRTKDSASIDIVWKDGTVGLTFGIEQATRQVVVKRTTRRETDVGAGFILLAANGRRVLETNFDATMRELKVGHDAGRAQLLQFLPPPAAPIVKTVDAHSVLGRAGIDDTYALQAINGMQTRYLTLEQISTTLRDAVKPCMLTFVLSAEAAEMQEMKTVAQTQRGVTLAAVSLIVAAACI</sequence>
<dbReference type="OrthoDB" id="66912at2759"/>